<protein>
    <recommendedName>
        <fullName evidence="4">Transmembrane protein</fullName>
    </recommendedName>
</protein>
<dbReference type="EMBL" id="NIVS01000007">
    <property type="protein sequence ID" value="OWQ56363.1"/>
    <property type="molecule type" value="Genomic_DNA"/>
</dbReference>
<proteinExistence type="predicted"/>
<feature type="transmembrane region" description="Helical" evidence="1">
    <location>
        <begin position="45"/>
        <end position="70"/>
    </location>
</feature>
<evidence type="ECO:0008006" key="4">
    <source>
        <dbReference type="Google" id="ProtNLM"/>
    </source>
</evidence>
<organism evidence="2 3">
    <name type="scientific">Stenotrophomonas maltophilia</name>
    <name type="common">Pseudomonas maltophilia</name>
    <name type="synonym">Xanthomonas maltophilia</name>
    <dbReference type="NCBI Taxonomy" id="40324"/>
    <lineage>
        <taxon>Bacteria</taxon>
        <taxon>Pseudomonadati</taxon>
        <taxon>Pseudomonadota</taxon>
        <taxon>Gammaproteobacteria</taxon>
        <taxon>Lysobacterales</taxon>
        <taxon>Lysobacteraceae</taxon>
        <taxon>Stenotrophomonas</taxon>
        <taxon>Stenotrophomonas maltophilia group</taxon>
    </lineage>
</organism>
<dbReference type="AlphaFoldDB" id="A0A246HR39"/>
<accession>A0A246HR39</accession>
<keyword evidence="1" id="KW-1133">Transmembrane helix</keyword>
<feature type="transmembrane region" description="Helical" evidence="1">
    <location>
        <begin position="77"/>
        <end position="100"/>
    </location>
</feature>
<evidence type="ECO:0000313" key="3">
    <source>
        <dbReference type="Proteomes" id="UP000198157"/>
    </source>
</evidence>
<evidence type="ECO:0000256" key="1">
    <source>
        <dbReference type="SAM" id="Phobius"/>
    </source>
</evidence>
<feature type="transmembrane region" description="Helical" evidence="1">
    <location>
        <begin position="12"/>
        <end position="33"/>
    </location>
</feature>
<keyword evidence="1" id="KW-0812">Transmembrane</keyword>
<gene>
    <name evidence="2" type="ORF">CEE60_02490</name>
</gene>
<keyword evidence="1" id="KW-0472">Membrane</keyword>
<comment type="caution">
    <text evidence="2">The sequence shown here is derived from an EMBL/GenBank/DDBJ whole genome shotgun (WGS) entry which is preliminary data.</text>
</comment>
<evidence type="ECO:0000313" key="2">
    <source>
        <dbReference type="EMBL" id="OWQ56363.1"/>
    </source>
</evidence>
<name>A0A246HR39_STEMA</name>
<dbReference type="Proteomes" id="UP000198157">
    <property type="component" value="Unassembled WGS sequence"/>
</dbReference>
<sequence length="123" mass="12863">MPRQTRHSALGIAALIVSGVGLVMLLLSMHYAHAPEHAAMRELPWSLAALLGSSVGLAILALLLGLGSVLQPRRRRLFGIIALLVTLGVLIAQLSLGGWIRDQWHASHPPAGAAAPTAPALAH</sequence>
<reference evidence="2 3" key="1">
    <citation type="submission" date="2017-06" db="EMBL/GenBank/DDBJ databases">
        <authorList>
            <person name="Kim H.J."/>
            <person name="Triplett B.A."/>
        </authorList>
    </citation>
    <scope>NUCLEOTIDE SEQUENCE [LARGE SCALE GENOMIC DNA]</scope>
    <source>
        <strain evidence="2 3">13146</strain>
    </source>
</reference>